<dbReference type="EMBL" id="CAXAMN010021112">
    <property type="protein sequence ID" value="CAK9057121.1"/>
    <property type="molecule type" value="Genomic_DNA"/>
</dbReference>
<comment type="caution">
    <text evidence="6">The sequence shown here is derived from an EMBL/GenBank/DDBJ whole genome shotgun (WGS) entry which is preliminary data.</text>
</comment>
<feature type="compositionally biased region" description="Basic and acidic residues" evidence="2">
    <location>
        <begin position="243"/>
        <end position="258"/>
    </location>
</feature>
<keyword evidence="7" id="KW-1185">Reference proteome</keyword>
<dbReference type="Gene3D" id="3.90.79.10">
    <property type="entry name" value="Nucleoside Triphosphate Pyrophosphohydrolase"/>
    <property type="match status" value="1"/>
</dbReference>
<dbReference type="InterPro" id="IPR015797">
    <property type="entry name" value="NUDIX_hydrolase-like_dom_sf"/>
</dbReference>
<keyword evidence="3" id="KW-0472">Membrane</keyword>
<feature type="transmembrane region" description="Helical" evidence="3">
    <location>
        <begin position="825"/>
        <end position="844"/>
    </location>
</feature>
<protein>
    <recommendedName>
        <fullName evidence="5">Nudix hydrolase domain-containing protein</fullName>
    </recommendedName>
</protein>
<dbReference type="Pfam" id="PF00293">
    <property type="entry name" value="NUDIX"/>
    <property type="match status" value="1"/>
</dbReference>
<evidence type="ECO:0000256" key="3">
    <source>
        <dbReference type="SAM" id="Phobius"/>
    </source>
</evidence>
<proteinExistence type="predicted"/>
<feature type="transmembrane region" description="Helical" evidence="3">
    <location>
        <begin position="444"/>
        <end position="461"/>
    </location>
</feature>
<reference evidence="6 7" key="1">
    <citation type="submission" date="2024-02" db="EMBL/GenBank/DDBJ databases">
        <authorList>
            <person name="Chen Y."/>
            <person name="Shah S."/>
            <person name="Dougan E. K."/>
            <person name="Thang M."/>
            <person name="Chan C."/>
        </authorList>
    </citation>
    <scope>NUCLEOTIDE SEQUENCE [LARGE SCALE GENOMIC DNA]</scope>
</reference>
<evidence type="ECO:0000259" key="5">
    <source>
        <dbReference type="PROSITE" id="PS51462"/>
    </source>
</evidence>
<evidence type="ECO:0000313" key="6">
    <source>
        <dbReference type="EMBL" id="CAK9057121.1"/>
    </source>
</evidence>
<keyword evidence="4" id="KW-0732">Signal</keyword>
<keyword evidence="3" id="KW-0812">Transmembrane</keyword>
<accession>A0ABP0N052</accession>
<feature type="transmembrane region" description="Helical" evidence="3">
    <location>
        <begin position="791"/>
        <end position="813"/>
    </location>
</feature>
<evidence type="ECO:0000256" key="1">
    <source>
        <dbReference type="ARBA" id="ARBA00022801"/>
    </source>
</evidence>
<sequence length="853" mass="95375">MWPSRCRALAAASAAASGSLLSFPMPSAQAQAQAHVDHTQTKEVGSTQWLKLQTMTYRDVHGKERTWDLVTRTTRRHSMATAGVDAVIILPLLRSSSRPAVDTLLVQQFRPPVDAYTVELPAGLIDKGETAEQAAVRELKEETGYTGTARGKSSIPLTMSPGLSDETVKLVVVDVDMDKPENQQPQQELDEGEFIVVRRVSLASLPEELRSLALKGVMPITGDVGSARFRVEMQRSLATRGGQDARNRHPWPETKLEVNDEDPDPTVSAAKAASPQPRMPDPWSLDAARVPPAPAAATHGGAPDCALHVAGGTTEVEAQVFQTSPTSLASRELTLEVDDFLLRGVSLSTCLSQWGKHWSTHGADGGQYESQKSSDYEKSFQVPKYDHFLSHDWKTSRAAKVWSMFFVFNLPAATLASQICAIVVGLVRESEALWAPSHGAPHQLTTSLVPWLVFWLFFCFWQRLRSLLGRPLIVFLDRLCIAQHDPRLKEKGILGLSAFLDKSQSLTILWSKRYFTRLWCSYEVATFLRKESTSVANEQTDKSLTVFPVAMSWILILCFVEVSLVQVFQLYISWWSWQELMLGVPGTDVWDASITSSLGYGAIVWACSLPVMGYWMIGLLQEVRDLEPQLEKFDIRSSDSFCCSHDHKHPKTQETLPCDRDLIYAMLKDWYGTDGDVHEEHLERLNHAIHKQLKRWILHRLDSAVLPRRTIFLLMLSAIAPKLCDAVTMVRDVPLLMPFLPADVVAWHCFTEFYMQWFRVVLAYSMAVWSFFILGTIGVRLLKWMSQLKAAVVLSLPLIAAVVAWEGLLHAVVYLTEKPGNLWGFNWLFGAALWLVLAAGLFCAKCSRLTSLG</sequence>
<dbReference type="InterPro" id="IPR020084">
    <property type="entry name" value="NUDIX_hydrolase_CS"/>
</dbReference>
<feature type="domain" description="Nudix hydrolase" evidence="5">
    <location>
        <begin position="79"/>
        <end position="226"/>
    </location>
</feature>
<dbReference type="InterPro" id="IPR000086">
    <property type="entry name" value="NUDIX_hydrolase_dom"/>
</dbReference>
<evidence type="ECO:0000256" key="2">
    <source>
        <dbReference type="SAM" id="MobiDB-lite"/>
    </source>
</evidence>
<dbReference type="Proteomes" id="UP001642484">
    <property type="component" value="Unassembled WGS sequence"/>
</dbReference>
<feature type="chain" id="PRO_5045706626" description="Nudix hydrolase domain-containing protein" evidence="4">
    <location>
        <begin position="31"/>
        <end position="853"/>
    </location>
</feature>
<evidence type="ECO:0000256" key="4">
    <source>
        <dbReference type="SAM" id="SignalP"/>
    </source>
</evidence>
<dbReference type="PANTHER" id="PTHR11839">
    <property type="entry name" value="UDP/ADP-SUGAR PYROPHOSPHATASE"/>
    <property type="match status" value="1"/>
</dbReference>
<dbReference type="PROSITE" id="PS51462">
    <property type="entry name" value="NUDIX"/>
    <property type="match status" value="1"/>
</dbReference>
<dbReference type="PANTHER" id="PTHR11839:SF1">
    <property type="entry name" value="ADP-SUGAR PYROPHOSPHATASE"/>
    <property type="match status" value="1"/>
</dbReference>
<dbReference type="PRINTS" id="PR00502">
    <property type="entry name" value="NUDIXFAMILY"/>
</dbReference>
<evidence type="ECO:0000313" key="7">
    <source>
        <dbReference type="Proteomes" id="UP001642484"/>
    </source>
</evidence>
<feature type="region of interest" description="Disordered" evidence="2">
    <location>
        <begin position="237"/>
        <end position="285"/>
    </location>
</feature>
<dbReference type="InterPro" id="IPR020476">
    <property type="entry name" value="Nudix_hydrolase"/>
</dbReference>
<gene>
    <name evidence="6" type="ORF">CCMP2556_LOCUS28222</name>
</gene>
<feature type="signal peptide" evidence="4">
    <location>
        <begin position="1"/>
        <end position="30"/>
    </location>
</feature>
<dbReference type="PROSITE" id="PS00893">
    <property type="entry name" value="NUDIX_BOX"/>
    <property type="match status" value="1"/>
</dbReference>
<feature type="transmembrane region" description="Helical" evidence="3">
    <location>
        <begin position="597"/>
        <end position="617"/>
    </location>
</feature>
<feature type="transmembrane region" description="Helical" evidence="3">
    <location>
        <begin position="401"/>
        <end position="424"/>
    </location>
</feature>
<feature type="transmembrane region" description="Helical" evidence="3">
    <location>
        <begin position="553"/>
        <end position="577"/>
    </location>
</feature>
<keyword evidence="1" id="KW-0378">Hydrolase</keyword>
<organism evidence="6 7">
    <name type="scientific">Durusdinium trenchii</name>
    <dbReference type="NCBI Taxonomy" id="1381693"/>
    <lineage>
        <taxon>Eukaryota</taxon>
        <taxon>Sar</taxon>
        <taxon>Alveolata</taxon>
        <taxon>Dinophyceae</taxon>
        <taxon>Suessiales</taxon>
        <taxon>Symbiodiniaceae</taxon>
        <taxon>Durusdinium</taxon>
    </lineage>
</organism>
<feature type="transmembrane region" description="Helical" evidence="3">
    <location>
        <begin position="710"/>
        <end position="730"/>
    </location>
</feature>
<name>A0ABP0N052_9DINO</name>
<feature type="transmembrane region" description="Helical" evidence="3">
    <location>
        <begin position="757"/>
        <end position="779"/>
    </location>
</feature>
<dbReference type="CDD" id="cd18888">
    <property type="entry name" value="NUDIX_ADPRase_Nudt5"/>
    <property type="match status" value="1"/>
</dbReference>
<keyword evidence="3" id="KW-1133">Transmembrane helix</keyword>
<dbReference type="SUPFAM" id="SSF55811">
    <property type="entry name" value="Nudix"/>
    <property type="match status" value="1"/>
</dbReference>